<evidence type="ECO:0000256" key="1">
    <source>
        <dbReference type="ARBA" id="ARBA00022737"/>
    </source>
</evidence>
<evidence type="ECO:0000256" key="4">
    <source>
        <dbReference type="SAM" id="SignalP"/>
    </source>
</evidence>
<dbReference type="OrthoDB" id="7390289at2"/>
<feature type="chain" id="PRO_5020846292" evidence="4">
    <location>
        <begin position="31"/>
        <end position="208"/>
    </location>
</feature>
<dbReference type="EMBL" id="SBKP01000018">
    <property type="protein sequence ID" value="RXR25949.1"/>
    <property type="molecule type" value="Genomic_DNA"/>
</dbReference>
<protein>
    <submittedName>
        <fullName evidence="5">Ankyrin repeat domain-containing protein</fullName>
    </submittedName>
</protein>
<dbReference type="InterPro" id="IPR036770">
    <property type="entry name" value="Ankyrin_rpt-contain_sf"/>
</dbReference>
<evidence type="ECO:0000313" key="6">
    <source>
        <dbReference type="Proteomes" id="UP000290958"/>
    </source>
</evidence>
<dbReference type="PROSITE" id="PS50088">
    <property type="entry name" value="ANK_REPEAT"/>
    <property type="match status" value="3"/>
</dbReference>
<feature type="repeat" description="ANK" evidence="3">
    <location>
        <begin position="135"/>
        <end position="167"/>
    </location>
</feature>
<accession>A0A4Q1KEL2</accession>
<gene>
    <name evidence="5" type="ORF">EQG66_13710</name>
</gene>
<dbReference type="RefSeq" id="WP_129405115.1">
    <property type="nucleotide sequence ID" value="NZ_SBKP01000018.1"/>
</dbReference>
<dbReference type="PANTHER" id="PTHR24124">
    <property type="entry name" value="ANKYRIN REPEAT FAMILY A"/>
    <property type="match status" value="1"/>
</dbReference>
<feature type="repeat" description="ANK" evidence="3">
    <location>
        <begin position="102"/>
        <end position="134"/>
    </location>
</feature>
<comment type="caution">
    <text evidence="5">The sequence shown here is derived from an EMBL/GenBank/DDBJ whole genome shotgun (WGS) entry which is preliminary data.</text>
</comment>
<proteinExistence type="predicted"/>
<dbReference type="InterPro" id="IPR002110">
    <property type="entry name" value="Ankyrin_rpt"/>
</dbReference>
<dbReference type="PANTHER" id="PTHR24124:SF14">
    <property type="entry name" value="CHROMOSOME UNDETERMINED SCAFFOLD_25, WHOLE GENOME SHOTGUN SEQUENCE"/>
    <property type="match status" value="1"/>
</dbReference>
<evidence type="ECO:0000313" key="5">
    <source>
        <dbReference type="EMBL" id="RXR25949.1"/>
    </source>
</evidence>
<dbReference type="AlphaFoldDB" id="A0A4Q1KEL2"/>
<sequence>MATKLAPFALRNIFLAVLVSLLIWPALAQAQFSDSYNFLKAVRDQDGGKVMEYLGKPGSTIINTRDVSTNQTALHIVTARRDLGWIEFLLAKGANPNLTDGGGATPLMIAAQLRFAEGAQALLDKGAQVDKANSSGETPLIRAVHLNDVALVRLLVSKGANPDKKDLMAGLSAREYAVRDGRSPAILDIFKSAQPRKSPSGAVQGPSF</sequence>
<keyword evidence="4" id="KW-0732">Signal</keyword>
<dbReference type="SUPFAM" id="SSF48403">
    <property type="entry name" value="Ankyrin repeat"/>
    <property type="match status" value="1"/>
</dbReference>
<keyword evidence="1" id="KW-0677">Repeat</keyword>
<reference evidence="6" key="1">
    <citation type="submission" date="2019-01" db="EMBL/GenBank/DDBJ databases">
        <title>Cytophagaceae bacterium strain CAR-16.</title>
        <authorList>
            <person name="Chen W.-M."/>
        </authorList>
    </citation>
    <scope>NUCLEOTIDE SEQUENCE [LARGE SCALE GENOMIC DNA]</scope>
    <source>
        <strain evidence="6">CHR27</strain>
    </source>
</reference>
<dbReference type="Pfam" id="PF12796">
    <property type="entry name" value="Ank_2"/>
    <property type="match status" value="1"/>
</dbReference>
<dbReference type="PROSITE" id="PS50297">
    <property type="entry name" value="ANK_REP_REGION"/>
    <property type="match status" value="3"/>
</dbReference>
<keyword evidence="6" id="KW-1185">Reference proteome</keyword>
<evidence type="ECO:0000256" key="2">
    <source>
        <dbReference type="ARBA" id="ARBA00023043"/>
    </source>
</evidence>
<feature type="repeat" description="ANK" evidence="3">
    <location>
        <begin position="69"/>
        <end position="101"/>
    </location>
</feature>
<keyword evidence="2 3" id="KW-0040">ANK repeat</keyword>
<name>A0A4Q1KEL2_9SPHN</name>
<dbReference type="Proteomes" id="UP000290958">
    <property type="component" value="Unassembled WGS sequence"/>
</dbReference>
<dbReference type="Gene3D" id="1.25.40.20">
    <property type="entry name" value="Ankyrin repeat-containing domain"/>
    <property type="match status" value="1"/>
</dbReference>
<evidence type="ECO:0000256" key="3">
    <source>
        <dbReference type="PROSITE-ProRule" id="PRU00023"/>
    </source>
</evidence>
<dbReference type="GO" id="GO:0010468">
    <property type="term" value="P:regulation of gene expression"/>
    <property type="evidence" value="ECO:0007669"/>
    <property type="project" value="TreeGrafter"/>
</dbReference>
<feature type="signal peptide" evidence="4">
    <location>
        <begin position="1"/>
        <end position="30"/>
    </location>
</feature>
<dbReference type="SMART" id="SM00248">
    <property type="entry name" value="ANK"/>
    <property type="match status" value="3"/>
</dbReference>
<organism evidence="5 6">
    <name type="scientific">Sphingobium fluviale</name>
    <dbReference type="NCBI Taxonomy" id="2506423"/>
    <lineage>
        <taxon>Bacteria</taxon>
        <taxon>Pseudomonadati</taxon>
        <taxon>Pseudomonadota</taxon>
        <taxon>Alphaproteobacteria</taxon>
        <taxon>Sphingomonadales</taxon>
        <taxon>Sphingomonadaceae</taxon>
        <taxon>Sphingobium</taxon>
    </lineage>
</organism>